<feature type="compositionally biased region" description="Basic residues" evidence="5">
    <location>
        <begin position="578"/>
        <end position="587"/>
    </location>
</feature>
<evidence type="ECO:0000256" key="4">
    <source>
        <dbReference type="ARBA" id="ARBA00023136"/>
    </source>
</evidence>
<comment type="subcellular location">
    <subcellularLocation>
        <location evidence="1">Membrane</location>
        <topology evidence="1">Multi-pass membrane protein</topology>
    </subcellularLocation>
</comment>
<reference evidence="10 11" key="1">
    <citation type="submission" date="2020-05" db="EMBL/GenBank/DDBJ databases">
        <title>Aquincola sp. isolate from soil.</title>
        <authorList>
            <person name="Han J."/>
            <person name="Kim D.-U."/>
        </authorList>
    </citation>
    <scope>NUCLEOTIDE SEQUENCE [LARGE SCALE GENOMIC DNA]</scope>
    <source>
        <strain evidence="10 11">S2</strain>
    </source>
</reference>
<feature type="transmembrane region" description="Helical" evidence="6">
    <location>
        <begin position="247"/>
        <end position="267"/>
    </location>
</feature>
<evidence type="ECO:0000259" key="7">
    <source>
        <dbReference type="Pfam" id="PF04932"/>
    </source>
</evidence>
<proteinExistence type="predicted"/>
<dbReference type="InterPro" id="IPR021797">
    <property type="entry name" value="Wzy_C_2"/>
</dbReference>
<organism evidence="10 11">
    <name type="scientific">Pseudaquabacterium terrae</name>
    <dbReference type="NCBI Taxonomy" id="2732868"/>
    <lineage>
        <taxon>Bacteria</taxon>
        <taxon>Pseudomonadati</taxon>
        <taxon>Pseudomonadota</taxon>
        <taxon>Betaproteobacteria</taxon>
        <taxon>Burkholderiales</taxon>
        <taxon>Sphaerotilaceae</taxon>
        <taxon>Pseudaquabacterium</taxon>
    </lineage>
</organism>
<feature type="transmembrane region" description="Helical" evidence="6">
    <location>
        <begin position="70"/>
        <end position="89"/>
    </location>
</feature>
<accession>A0ABX2EKM5</accession>
<feature type="domain" description="Virulence factor membrane-bound polymerase C-terminal" evidence="8">
    <location>
        <begin position="382"/>
        <end position="542"/>
    </location>
</feature>
<keyword evidence="10" id="KW-0436">Ligase</keyword>
<feature type="transmembrane region" description="Helical" evidence="6">
    <location>
        <begin position="378"/>
        <end position="395"/>
    </location>
</feature>
<dbReference type="Proteomes" id="UP000737171">
    <property type="component" value="Unassembled WGS sequence"/>
</dbReference>
<feature type="domain" description="Protein glycosylation ligase" evidence="9">
    <location>
        <begin position="168"/>
        <end position="192"/>
    </location>
</feature>
<evidence type="ECO:0000256" key="5">
    <source>
        <dbReference type="SAM" id="MobiDB-lite"/>
    </source>
</evidence>
<dbReference type="InterPro" id="IPR007016">
    <property type="entry name" value="O-antigen_ligase-rel_domated"/>
</dbReference>
<feature type="transmembrane region" description="Helical" evidence="6">
    <location>
        <begin position="431"/>
        <end position="449"/>
    </location>
</feature>
<gene>
    <name evidence="10" type="ORF">HLB44_19570</name>
</gene>
<dbReference type="InterPro" id="IPR031726">
    <property type="entry name" value="PglL_A"/>
</dbReference>
<feature type="transmembrane region" description="Helical" evidence="6">
    <location>
        <begin position="41"/>
        <end position="58"/>
    </location>
</feature>
<dbReference type="Pfam" id="PF15864">
    <property type="entry name" value="PglL_A"/>
    <property type="match status" value="1"/>
</dbReference>
<dbReference type="GO" id="GO:0016874">
    <property type="term" value="F:ligase activity"/>
    <property type="evidence" value="ECO:0007669"/>
    <property type="project" value="UniProtKB-KW"/>
</dbReference>
<feature type="transmembrane region" description="Helical" evidence="6">
    <location>
        <begin position="346"/>
        <end position="366"/>
    </location>
</feature>
<dbReference type="RefSeq" id="WP_173125708.1">
    <property type="nucleotide sequence ID" value="NZ_JABRWJ010000006.1"/>
</dbReference>
<feature type="domain" description="O-antigen ligase-related" evidence="7">
    <location>
        <begin position="205"/>
        <end position="354"/>
    </location>
</feature>
<dbReference type="InterPro" id="IPR051533">
    <property type="entry name" value="WaaL-like"/>
</dbReference>
<evidence type="ECO:0000256" key="3">
    <source>
        <dbReference type="ARBA" id="ARBA00022989"/>
    </source>
</evidence>
<keyword evidence="11" id="KW-1185">Reference proteome</keyword>
<feature type="transmembrane region" description="Helical" evidence="6">
    <location>
        <begin position="12"/>
        <end position="35"/>
    </location>
</feature>
<dbReference type="EMBL" id="JABRWJ010000006">
    <property type="protein sequence ID" value="NRF69199.1"/>
    <property type="molecule type" value="Genomic_DNA"/>
</dbReference>
<feature type="transmembrane region" description="Helical" evidence="6">
    <location>
        <begin position="95"/>
        <end position="116"/>
    </location>
</feature>
<dbReference type="PANTHER" id="PTHR37422">
    <property type="entry name" value="TEICHURONIC ACID BIOSYNTHESIS PROTEIN TUAE"/>
    <property type="match status" value="1"/>
</dbReference>
<evidence type="ECO:0000256" key="2">
    <source>
        <dbReference type="ARBA" id="ARBA00022692"/>
    </source>
</evidence>
<feature type="transmembrane region" description="Helical" evidence="6">
    <location>
        <begin position="128"/>
        <end position="154"/>
    </location>
</feature>
<evidence type="ECO:0000313" key="10">
    <source>
        <dbReference type="EMBL" id="NRF69199.1"/>
    </source>
</evidence>
<dbReference type="PANTHER" id="PTHR37422:SF21">
    <property type="entry name" value="EXOQ-LIKE PROTEIN"/>
    <property type="match status" value="1"/>
</dbReference>
<sequence>MLLTSTAGVQPARGALSIPALLLAGSIPALLAYNLPPSSTMLNQCLAVGLWGGVVAALAPAGQALRRAGVLYAALLATLAGALGSALFADLPFPLAASGIALLVAALALAWTGCAAADRPDRSSVFTWFALGLLVAGVLSALVALVQVFASSLTDGNWIAHSGLPGRAVGNLRQPNHLCSLLLWGVIAAVALRELHVLRLGATVALVVLMVFAVELSASRTGALGLGLLALWGVLDRRLAKSTRLLLLATPLIYALSYGAMALYGQWSDQAIGAAARLAGEGSGIESPNSRRRIWANALALIAQQPWLGVGFGEFNLAWSLTPFPGRPTAFFDHTHTLPLQLAVELGLPLAALIMVLMGVALWQGWRRSSAATGDDGSCARAAWMLVLLIGLHSLSEYPLWYAYFLLPAAFAWGYALGAGGPPAPAVSSSTAGRIAGVLLVLGAAFALVDYRRVVEIYAPGEQAGPLAERIAAGQRSPFFGHHADYAAATGSEALPGTALAFRRAPHYLLDTRLMIAWARHLAENGEPDQARALAERLREFRNSASDDFFKPCDEGDRAAFQCQPAQSPHPWREYLGRRPKQRALQP</sequence>
<evidence type="ECO:0000313" key="11">
    <source>
        <dbReference type="Proteomes" id="UP000737171"/>
    </source>
</evidence>
<evidence type="ECO:0000259" key="8">
    <source>
        <dbReference type="Pfam" id="PF11846"/>
    </source>
</evidence>
<dbReference type="Pfam" id="PF11846">
    <property type="entry name" value="Wzy_C_2"/>
    <property type="match status" value="1"/>
</dbReference>
<feature type="region of interest" description="Disordered" evidence="5">
    <location>
        <begin position="562"/>
        <end position="587"/>
    </location>
</feature>
<keyword evidence="4 6" id="KW-0472">Membrane</keyword>
<dbReference type="Pfam" id="PF04932">
    <property type="entry name" value="Wzy_C"/>
    <property type="match status" value="1"/>
</dbReference>
<protein>
    <submittedName>
        <fullName evidence="10">O-antigen ligase C-terminal domain-containing protein</fullName>
    </submittedName>
</protein>
<keyword evidence="3 6" id="KW-1133">Transmembrane helix</keyword>
<evidence type="ECO:0000256" key="6">
    <source>
        <dbReference type="SAM" id="Phobius"/>
    </source>
</evidence>
<feature type="transmembrane region" description="Helical" evidence="6">
    <location>
        <begin position="197"/>
        <end position="214"/>
    </location>
</feature>
<keyword evidence="2 6" id="KW-0812">Transmembrane</keyword>
<comment type="caution">
    <text evidence="10">The sequence shown here is derived from an EMBL/GenBank/DDBJ whole genome shotgun (WGS) entry which is preliminary data.</text>
</comment>
<name>A0ABX2EKM5_9BURK</name>
<evidence type="ECO:0000259" key="9">
    <source>
        <dbReference type="Pfam" id="PF15864"/>
    </source>
</evidence>
<evidence type="ECO:0000256" key="1">
    <source>
        <dbReference type="ARBA" id="ARBA00004141"/>
    </source>
</evidence>